<dbReference type="Pfam" id="PF13202">
    <property type="entry name" value="EF-hand_5"/>
    <property type="match status" value="2"/>
</dbReference>
<dbReference type="InterPro" id="IPR002048">
    <property type="entry name" value="EF_hand_dom"/>
</dbReference>
<proteinExistence type="predicted"/>
<organism evidence="3 4">
    <name type="scientific">Hyphomicrobium album</name>
    <dbReference type="NCBI Taxonomy" id="2665159"/>
    <lineage>
        <taxon>Bacteria</taxon>
        <taxon>Pseudomonadati</taxon>
        <taxon>Pseudomonadota</taxon>
        <taxon>Alphaproteobacteria</taxon>
        <taxon>Hyphomicrobiales</taxon>
        <taxon>Hyphomicrobiaceae</taxon>
        <taxon>Hyphomicrobium</taxon>
    </lineage>
</organism>
<evidence type="ECO:0000256" key="1">
    <source>
        <dbReference type="SAM" id="SignalP"/>
    </source>
</evidence>
<dbReference type="PROSITE" id="PS50222">
    <property type="entry name" value="EF_HAND_2"/>
    <property type="match status" value="1"/>
</dbReference>
<feature type="chain" id="PRO_5026293819" evidence="1">
    <location>
        <begin position="20"/>
        <end position="136"/>
    </location>
</feature>
<gene>
    <name evidence="3" type="ORF">GIW81_16950</name>
</gene>
<evidence type="ECO:0000313" key="4">
    <source>
        <dbReference type="Proteomes" id="UP000440694"/>
    </source>
</evidence>
<keyword evidence="4" id="KW-1185">Reference proteome</keyword>
<dbReference type="Gene3D" id="1.10.238.10">
    <property type="entry name" value="EF-hand"/>
    <property type="match status" value="2"/>
</dbReference>
<evidence type="ECO:0000259" key="2">
    <source>
        <dbReference type="PROSITE" id="PS50222"/>
    </source>
</evidence>
<sequence length="136" mass="14299">MYPRLLLALSMALAAGAMATQPTWAETKVDAALMKVLDPDADGTVDLAEAKAAGAATFKKLDPDNDGTLDAKELAGRVTADELKAADPDNDGTLDLNEYNALIEKRFNAANPDNDGTLDEAELKSPAGQSLLLLIQ</sequence>
<dbReference type="PROSITE" id="PS00018">
    <property type="entry name" value="EF_HAND_1"/>
    <property type="match status" value="1"/>
</dbReference>
<feature type="domain" description="EF-hand" evidence="2">
    <location>
        <begin position="49"/>
        <end position="84"/>
    </location>
</feature>
<accession>A0A6I3KQ07</accession>
<dbReference type="RefSeq" id="WP_154740506.1">
    <property type="nucleotide sequence ID" value="NZ_WMBQ01000002.1"/>
</dbReference>
<feature type="signal peptide" evidence="1">
    <location>
        <begin position="1"/>
        <end position="19"/>
    </location>
</feature>
<protein>
    <submittedName>
        <fullName evidence="3">EF-hand domain-containing protein</fullName>
    </submittedName>
</protein>
<reference evidence="3 4" key="1">
    <citation type="submission" date="2019-11" db="EMBL/GenBank/DDBJ databases">
        <title>Identification of a novel strain.</title>
        <authorList>
            <person name="Xu Q."/>
            <person name="Wang G."/>
        </authorList>
    </citation>
    <scope>NUCLEOTIDE SEQUENCE [LARGE SCALE GENOMIC DNA]</scope>
    <source>
        <strain evidence="4">xq</strain>
    </source>
</reference>
<name>A0A6I3KQ07_9HYPH</name>
<dbReference type="GO" id="GO:0005509">
    <property type="term" value="F:calcium ion binding"/>
    <property type="evidence" value="ECO:0007669"/>
    <property type="project" value="InterPro"/>
</dbReference>
<comment type="caution">
    <text evidence="3">The sequence shown here is derived from an EMBL/GenBank/DDBJ whole genome shotgun (WGS) entry which is preliminary data.</text>
</comment>
<dbReference type="Proteomes" id="UP000440694">
    <property type="component" value="Unassembled WGS sequence"/>
</dbReference>
<dbReference type="InterPro" id="IPR011992">
    <property type="entry name" value="EF-hand-dom_pair"/>
</dbReference>
<dbReference type="AlphaFoldDB" id="A0A6I3KQ07"/>
<dbReference type="EMBL" id="WMBQ01000002">
    <property type="protein sequence ID" value="MTD96030.1"/>
    <property type="molecule type" value="Genomic_DNA"/>
</dbReference>
<dbReference type="InterPro" id="IPR018247">
    <property type="entry name" value="EF_Hand_1_Ca_BS"/>
</dbReference>
<keyword evidence="1" id="KW-0732">Signal</keyword>
<dbReference type="SUPFAM" id="SSF47473">
    <property type="entry name" value="EF-hand"/>
    <property type="match status" value="1"/>
</dbReference>
<evidence type="ECO:0000313" key="3">
    <source>
        <dbReference type="EMBL" id="MTD96030.1"/>
    </source>
</evidence>